<feature type="transmembrane region" description="Helical" evidence="6">
    <location>
        <begin position="251"/>
        <end position="268"/>
    </location>
</feature>
<evidence type="ECO:0000313" key="8">
    <source>
        <dbReference type="Proteomes" id="UP001597012"/>
    </source>
</evidence>
<feature type="transmembrane region" description="Helical" evidence="6">
    <location>
        <begin position="422"/>
        <end position="440"/>
    </location>
</feature>
<dbReference type="PANTHER" id="PTHR30250:SF11">
    <property type="entry name" value="O-ANTIGEN TRANSPORTER-RELATED"/>
    <property type="match status" value="1"/>
</dbReference>
<keyword evidence="8" id="KW-1185">Reference proteome</keyword>
<feature type="transmembrane region" description="Helical" evidence="6">
    <location>
        <begin position="120"/>
        <end position="140"/>
    </location>
</feature>
<dbReference type="RefSeq" id="WP_379936444.1">
    <property type="nucleotide sequence ID" value="NZ_JBHTHY010000024.1"/>
</dbReference>
<keyword evidence="3 6" id="KW-0812">Transmembrane</keyword>
<dbReference type="InterPro" id="IPR050833">
    <property type="entry name" value="Poly_Biosynth_Transport"/>
</dbReference>
<dbReference type="InterPro" id="IPR002797">
    <property type="entry name" value="Polysacc_synth"/>
</dbReference>
<evidence type="ECO:0000256" key="6">
    <source>
        <dbReference type="SAM" id="Phobius"/>
    </source>
</evidence>
<comment type="caution">
    <text evidence="7">The sequence shown here is derived from an EMBL/GenBank/DDBJ whole genome shotgun (WGS) entry which is preliminary data.</text>
</comment>
<keyword evidence="4 6" id="KW-1133">Transmembrane helix</keyword>
<proteinExistence type="predicted"/>
<name>A0ABW3B7Y1_9FLAO</name>
<dbReference type="PANTHER" id="PTHR30250">
    <property type="entry name" value="PST FAMILY PREDICTED COLANIC ACID TRANSPORTER"/>
    <property type="match status" value="1"/>
</dbReference>
<evidence type="ECO:0000313" key="7">
    <source>
        <dbReference type="EMBL" id="MFD0799457.1"/>
    </source>
</evidence>
<feature type="transmembrane region" description="Helical" evidence="6">
    <location>
        <begin position="80"/>
        <end position="100"/>
    </location>
</feature>
<reference evidence="8" key="1">
    <citation type="journal article" date="2019" name="Int. J. Syst. Evol. Microbiol.">
        <title>The Global Catalogue of Microorganisms (GCM) 10K type strain sequencing project: providing services to taxonomists for standard genome sequencing and annotation.</title>
        <authorList>
            <consortium name="The Broad Institute Genomics Platform"/>
            <consortium name="The Broad Institute Genome Sequencing Center for Infectious Disease"/>
            <person name="Wu L."/>
            <person name="Ma J."/>
        </authorList>
    </citation>
    <scope>NUCLEOTIDE SEQUENCE [LARGE SCALE GENOMIC DNA]</scope>
    <source>
        <strain evidence="8">CCUG 61948</strain>
    </source>
</reference>
<feature type="transmembrane region" description="Helical" evidence="6">
    <location>
        <begin position="388"/>
        <end position="410"/>
    </location>
</feature>
<feature type="transmembrane region" description="Helical" evidence="6">
    <location>
        <begin position="300"/>
        <end position="317"/>
    </location>
</feature>
<comment type="subcellular location">
    <subcellularLocation>
        <location evidence="1">Cell membrane</location>
        <topology evidence="1">Multi-pass membrane protein</topology>
    </subcellularLocation>
</comment>
<sequence>MGIVLKQSLNNTVVTYIGFAIGAVNTLFLYTNFMQADHYGLVQVVLSVATVLMPVLSFGVPNALVKFYSSFNSEKEQEGFLTMMLLLPLLFILPVALISYGANEAIGNLLSNKNPIVRDYVWHIFFAGMAMAYFEVFYAWARIRMKSVFGNFLKEVFCRVGQSVLLVLLYFDYIGIEGFINALVGFYLLRMLIMKLYAYTLRMPKIQFSFPENWWNIVKYSALIILGGSTAIVLMEVDKVMLNSFLELENVAYYGVAGFIASTIAVPSRAMHQITYPMTATYLNKNDTVSLKQLYQKSSLTLFIIAGLLFLLILLNLEDLYKLLPENYNGGFMIVFWIGLVKVYDALLGNNNSILYNSDYYRSILFFGVLLAVMAIGFNLWLIPAYGINGAAIASFSAFFIYNSLKLYYVKSKFRMSPFTSETVKVMALLLVVGVLFYSFRFEFHPVINILLKSVLITAMYIGILFRFKISEDVYGVLSKFLKK</sequence>
<organism evidence="7 8">
    <name type="scientific">Maribacter chungangensis</name>
    <dbReference type="NCBI Taxonomy" id="1069117"/>
    <lineage>
        <taxon>Bacteria</taxon>
        <taxon>Pseudomonadati</taxon>
        <taxon>Bacteroidota</taxon>
        <taxon>Flavobacteriia</taxon>
        <taxon>Flavobacteriales</taxon>
        <taxon>Flavobacteriaceae</taxon>
        <taxon>Maribacter</taxon>
    </lineage>
</organism>
<keyword evidence="5 6" id="KW-0472">Membrane</keyword>
<dbReference type="EMBL" id="JBHTHY010000024">
    <property type="protein sequence ID" value="MFD0799457.1"/>
    <property type="molecule type" value="Genomic_DNA"/>
</dbReference>
<evidence type="ECO:0000256" key="1">
    <source>
        <dbReference type="ARBA" id="ARBA00004651"/>
    </source>
</evidence>
<protein>
    <submittedName>
        <fullName evidence="7">Polysaccharide biosynthesis C-terminal domain-containing protein</fullName>
    </submittedName>
</protein>
<evidence type="ECO:0000256" key="4">
    <source>
        <dbReference type="ARBA" id="ARBA00022989"/>
    </source>
</evidence>
<feature type="transmembrane region" description="Helical" evidence="6">
    <location>
        <begin position="446"/>
        <end position="466"/>
    </location>
</feature>
<evidence type="ECO:0000256" key="3">
    <source>
        <dbReference type="ARBA" id="ARBA00022692"/>
    </source>
</evidence>
<feature type="transmembrane region" description="Helical" evidence="6">
    <location>
        <begin position="360"/>
        <end position="382"/>
    </location>
</feature>
<evidence type="ECO:0000256" key="2">
    <source>
        <dbReference type="ARBA" id="ARBA00022475"/>
    </source>
</evidence>
<keyword evidence="2" id="KW-1003">Cell membrane</keyword>
<feature type="transmembrane region" description="Helical" evidence="6">
    <location>
        <begin position="217"/>
        <end position="235"/>
    </location>
</feature>
<accession>A0ABW3B7Y1</accession>
<dbReference type="Proteomes" id="UP001597012">
    <property type="component" value="Unassembled WGS sequence"/>
</dbReference>
<feature type="transmembrane region" description="Helical" evidence="6">
    <location>
        <begin position="329"/>
        <end position="348"/>
    </location>
</feature>
<dbReference type="Pfam" id="PF01943">
    <property type="entry name" value="Polysacc_synt"/>
    <property type="match status" value="1"/>
</dbReference>
<evidence type="ECO:0000256" key="5">
    <source>
        <dbReference type="ARBA" id="ARBA00023136"/>
    </source>
</evidence>
<feature type="transmembrane region" description="Helical" evidence="6">
    <location>
        <begin position="179"/>
        <end position="197"/>
    </location>
</feature>
<feature type="transmembrane region" description="Helical" evidence="6">
    <location>
        <begin position="12"/>
        <end position="33"/>
    </location>
</feature>
<feature type="transmembrane region" description="Helical" evidence="6">
    <location>
        <begin position="152"/>
        <end position="173"/>
    </location>
</feature>
<feature type="transmembrane region" description="Helical" evidence="6">
    <location>
        <begin position="39"/>
        <end position="60"/>
    </location>
</feature>
<gene>
    <name evidence="7" type="ORF">ACFQZJ_18435</name>
</gene>